<evidence type="ECO:0000313" key="3">
    <source>
        <dbReference type="EMBL" id="MBB5980104.1"/>
    </source>
</evidence>
<dbReference type="PANTHER" id="PTHR35201">
    <property type="entry name" value="TERPENE SYNTHASE"/>
    <property type="match status" value="1"/>
</dbReference>
<dbReference type="SUPFAM" id="SSF48576">
    <property type="entry name" value="Terpenoid synthases"/>
    <property type="match status" value="2"/>
</dbReference>
<dbReference type="PANTHER" id="PTHR35201:SF4">
    <property type="entry name" value="BETA-PINACENE SYNTHASE-RELATED"/>
    <property type="match status" value="1"/>
</dbReference>
<evidence type="ECO:0000313" key="4">
    <source>
        <dbReference type="Proteomes" id="UP000558997"/>
    </source>
</evidence>
<name>A0A841DLX3_9ACTN</name>
<accession>A0A841DLX3</accession>
<comment type="similarity">
    <text evidence="2">Belongs to the terpene synthase family.</text>
</comment>
<dbReference type="Pfam" id="PF19086">
    <property type="entry name" value="Terpene_syn_C_2"/>
    <property type="match status" value="2"/>
</dbReference>
<dbReference type="SFLD" id="SFLDS00005">
    <property type="entry name" value="Isoprenoid_Synthase_Type_I"/>
    <property type="match status" value="2"/>
</dbReference>
<dbReference type="Proteomes" id="UP000558997">
    <property type="component" value="Unassembled WGS sequence"/>
</dbReference>
<dbReference type="Gene3D" id="1.10.600.10">
    <property type="entry name" value="Farnesyl Diphosphate Synthase"/>
    <property type="match status" value="2"/>
</dbReference>
<comment type="caution">
    <text evidence="3">The sequence shown here is derived from an EMBL/GenBank/DDBJ whole genome shotgun (WGS) entry which is preliminary data.</text>
</comment>
<dbReference type="InterPro" id="IPR034686">
    <property type="entry name" value="Terpene_cyclase-like_2"/>
</dbReference>
<comment type="cofactor">
    <cofactor evidence="2">
        <name>Mg(2+)</name>
        <dbReference type="ChEBI" id="CHEBI:18420"/>
    </cofactor>
</comment>
<reference evidence="3 4" key="1">
    <citation type="submission" date="2020-08" db="EMBL/GenBank/DDBJ databases">
        <title>Sequencing the genomes of 1000 actinobacteria strains.</title>
        <authorList>
            <person name="Klenk H.-P."/>
        </authorList>
    </citation>
    <scope>NUCLEOTIDE SEQUENCE [LARGE SCALE GENOMIC DNA]</scope>
    <source>
        <strain evidence="3 4">DSM 17294</strain>
    </source>
</reference>
<keyword evidence="4" id="KW-1185">Reference proteome</keyword>
<sequence>MGQPYELPDFYVPHPARINPHLDGARAHSKSWAYDFDMIDVPQQGKAIWDEHDFDSHDYALLCAYTHPDATGPALDLVTDWYVWVFYFDDHFLELYKKTGDIPAATAYLDRLPAFMPVEGDITSTPENPVERGLADLWTRTVPAMSAGWRQRFRQTTEALLAESLWELSNITTGRIANPIEYVEMRRKVGGAPWSANLVEYAAGAEVPVEIASTRPMRVLSDTFSDAVHLRNDLFSYQREVEVEGELNNGVLVIERFVGCGAQQAAELVNDILTSRLHQFENTALTEVPRVVEEHQVDPAGRLAVFNYVKGLQDWQSGGHEWHLRSSRYMNKGGKAAEGRGLGMSATRLVASLVATAPYRGRSHQFVPHQAVGPTNLPSIYMPFAAQQSPHLGAARFATLSWGERTGITDGTIWDAGMLEAFDLPLCAAGIFPDATPEQLDLASAWLAWGTYADDYYPAVFGRRRDLAGARVSNQRLSAIMAVDADGPSAPPDPRGISGVPTAPVGALEVSLADIWQRTAAGMTVEQQRAFKQTVDSMTESWLWELANQAQNRIPDPVDYIEMRRRTFGSELTMSLCRIGHGERVPAEVYRSRPIHAMENAAADYACLLNDLFSYHKEIQYDGDFHNGVLVVQNFLACDKERAVAMVNELMTARMQQFEQVVAVDLPALITGFGLEDDVRRIVLRYADELRNWMSGILAWHRGCHRYGAADLPHRSTRPGALGIPAGLGTSAFRIFRKAGAA</sequence>
<evidence type="ECO:0000256" key="1">
    <source>
        <dbReference type="ARBA" id="ARBA00023239"/>
    </source>
</evidence>
<dbReference type="AlphaFoldDB" id="A0A841DLX3"/>
<organism evidence="3 4">
    <name type="scientific">Kribbella solani</name>
    <dbReference type="NCBI Taxonomy" id="236067"/>
    <lineage>
        <taxon>Bacteria</taxon>
        <taxon>Bacillati</taxon>
        <taxon>Actinomycetota</taxon>
        <taxon>Actinomycetes</taxon>
        <taxon>Propionibacteriales</taxon>
        <taxon>Kribbellaceae</taxon>
        <taxon>Kribbella</taxon>
    </lineage>
</organism>
<keyword evidence="2" id="KW-0479">Metal-binding</keyword>
<gene>
    <name evidence="3" type="ORF">HDA44_003445</name>
</gene>
<dbReference type="EC" id="4.2.3.-" evidence="2"/>
<keyword evidence="2" id="KW-0460">Magnesium</keyword>
<dbReference type="InterPro" id="IPR008949">
    <property type="entry name" value="Isoprenoid_synthase_dom_sf"/>
</dbReference>
<evidence type="ECO:0000256" key="2">
    <source>
        <dbReference type="RuleBase" id="RU366034"/>
    </source>
</evidence>
<protein>
    <recommendedName>
        <fullName evidence="2">Terpene synthase</fullName>
        <ecNumber evidence="2">4.2.3.-</ecNumber>
    </recommendedName>
</protein>
<dbReference type="RefSeq" id="WP_337906068.1">
    <property type="nucleotide sequence ID" value="NZ_BAAAVN010000007.1"/>
</dbReference>
<dbReference type="EMBL" id="JACHNF010000001">
    <property type="protein sequence ID" value="MBB5980104.1"/>
    <property type="molecule type" value="Genomic_DNA"/>
</dbReference>
<dbReference type="GO" id="GO:0010333">
    <property type="term" value="F:terpene synthase activity"/>
    <property type="evidence" value="ECO:0007669"/>
    <property type="project" value="InterPro"/>
</dbReference>
<dbReference type="GO" id="GO:0046872">
    <property type="term" value="F:metal ion binding"/>
    <property type="evidence" value="ECO:0007669"/>
    <property type="project" value="UniProtKB-KW"/>
</dbReference>
<keyword evidence="1 2" id="KW-0456">Lyase</keyword>
<dbReference type="SFLD" id="SFLDG01020">
    <property type="entry name" value="Terpene_Cyclase_Like_2"/>
    <property type="match status" value="2"/>
</dbReference>
<proteinExistence type="inferred from homology"/>